<dbReference type="EMBL" id="MTKS01000419">
    <property type="protein sequence ID" value="RWX49966.1"/>
    <property type="molecule type" value="Genomic_DNA"/>
</dbReference>
<proteinExistence type="predicted"/>
<name>A0A444JA55_9BACT</name>
<evidence type="ECO:0000313" key="1">
    <source>
        <dbReference type="EMBL" id="RWX49966.1"/>
    </source>
</evidence>
<reference evidence="1 2" key="1">
    <citation type="submission" date="2017-01" db="EMBL/GenBank/DDBJ databases">
        <title>The cable genome- insights into the physiology and evolution of filamentous bacteria capable of sulfide oxidation via long distance electron transfer.</title>
        <authorList>
            <person name="Schreiber L."/>
            <person name="Bjerg J.T."/>
            <person name="Boggild A."/>
            <person name="Van De Vossenberg J."/>
            <person name="Meysman F."/>
            <person name="Nielsen L.P."/>
            <person name="Schramm A."/>
            <person name="Kjeldsen K.U."/>
        </authorList>
    </citation>
    <scope>NUCLEOTIDE SEQUENCE [LARGE SCALE GENOMIC DNA]</scope>
    <source>
        <strain evidence="1">A5</strain>
    </source>
</reference>
<keyword evidence="2" id="KW-1185">Reference proteome</keyword>
<gene>
    <name evidence="1" type="ORF">VU01_14192</name>
</gene>
<sequence>MDSQAFFCHLVDIRCATWNRSGHPFRIFQGASTRHAYRGITHAYTNQTVTFLHRLGHGCRSYNRPGMQTALHRVRSRTFIAHPTLIPHGIRKDIGLRYSTVPRPFREAYQRFTPSLSDKFGVYAYLIEASFRVMAGLTPASS</sequence>
<dbReference type="Proteomes" id="UP000288892">
    <property type="component" value="Unassembled WGS sequence"/>
</dbReference>
<protein>
    <submittedName>
        <fullName evidence="1">Uncharacterized protein</fullName>
    </submittedName>
</protein>
<dbReference type="AlphaFoldDB" id="A0A444JA55"/>
<comment type="caution">
    <text evidence="1">The sequence shown here is derived from an EMBL/GenBank/DDBJ whole genome shotgun (WGS) entry which is preliminary data.</text>
</comment>
<evidence type="ECO:0000313" key="2">
    <source>
        <dbReference type="Proteomes" id="UP000288892"/>
    </source>
</evidence>
<organism evidence="1 2">
    <name type="scientific">Candidatus Electrothrix marina</name>
    <dbReference type="NCBI Taxonomy" id="1859130"/>
    <lineage>
        <taxon>Bacteria</taxon>
        <taxon>Pseudomonadati</taxon>
        <taxon>Thermodesulfobacteriota</taxon>
        <taxon>Desulfobulbia</taxon>
        <taxon>Desulfobulbales</taxon>
        <taxon>Desulfobulbaceae</taxon>
        <taxon>Candidatus Electrothrix</taxon>
    </lineage>
</organism>
<accession>A0A444JA55</accession>